<dbReference type="InterPro" id="IPR007487">
    <property type="entry name" value="ABC_transpt-TYRBP-like"/>
</dbReference>
<comment type="caution">
    <text evidence="1">The sequence shown here is derived from an EMBL/GenBank/DDBJ whole genome shotgun (WGS) entry which is preliminary data.</text>
</comment>
<dbReference type="InterPro" id="IPR028082">
    <property type="entry name" value="Peripla_BP_I"/>
</dbReference>
<dbReference type="Gene3D" id="3.40.50.2300">
    <property type="match status" value="2"/>
</dbReference>
<protein>
    <submittedName>
        <fullName evidence="1">ABC transporter substrate-binding protein</fullName>
    </submittedName>
</protein>
<organism evidence="1 2">
    <name type="scientific">Reyranella soli</name>
    <dbReference type="NCBI Taxonomy" id="1230389"/>
    <lineage>
        <taxon>Bacteria</taxon>
        <taxon>Pseudomonadati</taxon>
        <taxon>Pseudomonadota</taxon>
        <taxon>Alphaproteobacteria</taxon>
        <taxon>Hyphomicrobiales</taxon>
        <taxon>Reyranellaceae</taxon>
        <taxon>Reyranella</taxon>
    </lineage>
</organism>
<sequence>MRAQQSLPVVGFFHSGSPEQNVKRLAAFRKGLAAAGFVEGKNVTIDFRWAGGQNAKLPELAADLVAKRVAVIVTLSSTPAAVAAKAATNAVPIYFLIADPPVQLGLVASMNRPGGNASGIITLNVELVPKRLELLREIAPQAAVLAVLINPNHPSAKAVAEAVQAGAKALGAESQILQAVTDEEIEAAYSAIKPATALLVATDPSFFVRRAKLAALSLKGAVPTMFDNAEAVAAGGLLSYGANVESLWERAGLNVARILKGEKPADLPVEQATNFSLAINLKTAKALGLQVPPKLLAMADDVIE</sequence>
<dbReference type="Proteomes" id="UP000321058">
    <property type="component" value="Unassembled WGS sequence"/>
</dbReference>
<dbReference type="PANTHER" id="PTHR35271:SF1">
    <property type="entry name" value="ABC TRANSPORTER, SUBSTRATE-BINDING LIPOPROTEIN"/>
    <property type="match status" value="1"/>
</dbReference>
<name>A0A512NQA0_9HYPH</name>
<dbReference type="Pfam" id="PF04392">
    <property type="entry name" value="ABC_sub_bind"/>
    <property type="match status" value="1"/>
</dbReference>
<dbReference type="EMBL" id="BKAJ01000201">
    <property type="protein sequence ID" value="GEP61121.1"/>
    <property type="molecule type" value="Genomic_DNA"/>
</dbReference>
<dbReference type="CDD" id="cd06325">
    <property type="entry name" value="PBP1_ABC_unchar_transporter"/>
    <property type="match status" value="1"/>
</dbReference>
<proteinExistence type="predicted"/>
<evidence type="ECO:0000313" key="1">
    <source>
        <dbReference type="EMBL" id="GEP61121.1"/>
    </source>
</evidence>
<accession>A0A512NQA0</accession>
<keyword evidence="2" id="KW-1185">Reference proteome</keyword>
<evidence type="ECO:0000313" key="2">
    <source>
        <dbReference type="Proteomes" id="UP000321058"/>
    </source>
</evidence>
<dbReference type="AlphaFoldDB" id="A0A512NQA0"/>
<gene>
    <name evidence="1" type="ORF">RSO01_82870</name>
</gene>
<reference evidence="1 2" key="1">
    <citation type="submission" date="2019-07" db="EMBL/GenBank/DDBJ databases">
        <title>Whole genome shotgun sequence of Reyranella soli NBRC 108950.</title>
        <authorList>
            <person name="Hosoyama A."/>
            <person name="Uohara A."/>
            <person name="Ohji S."/>
            <person name="Ichikawa N."/>
        </authorList>
    </citation>
    <scope>NUCLEOTIDE SEQUENCE [LARGE SCALE GENOMIC DNA]</scope>
    <source>
        <strain evidence="1 2">NBRC 108950</strain>
    </source>
</reference>
<dbReference type="SUPFAM" id="SSF53822">
    <property type="entry name" value="Periplasmic binding protein-like I"/>
    <property type="match status" value="1"/>
</dbReference>
<dbReference type="PANTHER" id="PTHR35271">
    <property type="entry name" value="ABC TRANSPORTER, SUBSTRATE-BINDING LIPOPROTEIN-RELATED"/>
    <property type="match status" value="1"/>
</dbReference>